<dbReference type="Gene3D" id="3.30.420.10">
    <property type="entry name" value="Ribonuclease H-like superfamily/Ribonuclease H"/>
    <property type="match status" value="1"/>
</dbReference>
<feature type="compositionally biased region" description="Polar residues" evidence="5">
    <location>
        <begin position="8"/>
        <end position="24"/>
    </location>
</feature>
<dbReference type="InterPro" id="IPR025724">
    <property type="entry name" value="GAG-pre-integrase_dom"/>
</dbReference>
<feature type="region of interest" description="Disordered" evidence="5">
    <location>
        <begin position="1"/>
        <end position="24"/>
    </location>
</feature>
<dbReference type="InterPro" id="IPR039537">
    <property type="entry name" value="Retrotran_Ty1/copia-like"/>
</dbReference>
<proteinExistence type="predicted"/>
<dbReference type="Pfam" id="PF13976">
    <property type="entry name" value="gag_pre-integrs"/>
    <property type="match status" value="1"/>
</dbReference>
<organism evidence="7 8">
    <name type="scientific">Tanacetum coccineum</name>
    <dbReference type="NCBI Taxonomy" id="301880"/>
    <lineage>
        <taxon>Eukaryota</taxon>
        <taxon>Viridiplantae</taxon>
        <taxon>Streptophyta</taxon>
        <taxon>Embryophyta</taxon>
        <taxon>Tracheophyta</taxon>
        <taxon>Spermatophyta</taxon>
        <taxon>Magnoliopsida</taxon>
        <taxon>eudicotyledons</taxon>
        <taxon>Gunneridae</taxon>
        <taxon>Pentapetalae</taxon>
        <taxon>asterids</taxon>
        <taxon>campanulids</taxon>
        <taxon>Asterales</taxon>
        <taxon>Asteraceae</taxon>
        <taxon>Asteroideae</taxon>
        <taxon>Anthemideae</taxon>
        <taxon>Anthemidinae</taxon>
        <taxon>Tanacetum</taxon>
    </lineage>
</organism>
<dbReference type="InterPro" id="IPR012337">
    <property type="entry name" value="RNaseH-like_sf"/>
</dbReference>
<feature type="compositionally biased region" description="Polar residues" evidence="5">
    <location>
        <begin position="861"/>
        <end position="880"/>
    </location>
</feature>
<dbReference type="EMBL" id="BQNB010021545">
    <property type="protein sequence ID" value="GJU07507.1"/>
    <property type="molecule type" value="Genomic_DNA"/>
</dbReference>
<evidence type="ECO:0000313" key="8">
    <source>
        <dbReference type="Proteomes" id="UP001151760"/>
    </source>
</evidence>
<feature type="domain" description="Integrase catalytic" evidence="6">
    <location>
        <begin position="676"/>
        <end position="801"/>
    </location>
</feature>
<evidence type="ECO:0000259" key="6">
    <source>
        <dbReference type="PROSITE" id="PS50994"/>
    </source>
</evidence>
<keyword evidence="1" id="KW-0645">Protease</keyword>
<accession>A0ABQ5J4R7</accession>
<dbReference type="PANTHER" id="PTHR42648:SF32">
    <property type="entry name" value="RIBONUCLEASE H-LIKE DOMAIN, GAG-PRE-INTEGRASE DOMAIN PROTEIN-RELATED"/>
    <property type="match status" value="1"/>
</dbReference>
<gene>
    <name evidence="7" type="ORF">Tco_1123937</name>
</gene>
<name>A0ABQ5J4R7_9ASTR</name>
<feature type="coiled-coil region" evidence="4">
    <location>
        <begin position="1437"/>
        <end position="1478"/>
    </location>
</feature>
<feature type="compositionally biased region" description="Basic and acidic residues" evidence="5">
    <location>
        <begin position="342"/>
        <end position="353"/>
    </location>
</feature>
<reference evidence="7" key="1">
    <citation type="journal article" date="2022" name="Int. J. Mol. Sci.">
        <title>Draft Genome of Tanacetum Coccineum: Genomic Comparison of Closely Related Tanacetum-Family Plants.</title>
        <authorList>
            <person name="Yamashiro T."/>
            <person name="Shiraishi A."/>
            <person name="Nakayama K."/>
            <person name="Satake H."/>
        </authorList>
    </citation>
    <scope>NUCLEOTIDE SEQUENCE</scope>
</reference>
<feature type="region of interest" description="Disordered" evidence="5">
    <location>
        <begin position="1293"/>
        <end position="1316"/>
    </location>
</feature>
<dbReference type="SUPFAM" id="SSF53098">
    <property type="entry name" value="Ribonuclease H-like"/>
    <property type="match status" value="1"/>
</dbReference>
<sequence>MSGEEPATQITPVESPQMVSTSKFPSSRRYQLRFHGIKDAKSLWAAIKSRFGGNVESKKMHKTVLKQQFENFYVFDIEGLDKAYDRFQKLISLLEVHEDTSSSNEVNTANSVSTALGHNSQGQASSSSYTNDLMFSFFANQSNNPQLDDEDLEQIDHDDLEEMDLKWQDNALIVQDGLGYDWSYIAQDEPTEFVSYGLHFKLLRSCHEEKNEAVYEEKIAVLEFEVKDKNYKKNNGYHAVPLPLTGNYMPPLADLSFAGLDDSVYRPITNKTSASMSQVETWISQSSNTSVEMPRVKYVRPSEVIFEDWVSDDDEDNFQSNDLQETDKPSFKKIKFTNARNESVKPKQAEKPRITTQNPKRIIDQNKFVPSTILTRSGRVPVSTAKKSSLKATTSTSTFRPVNIATHSNRLNVSKLRTNDFHKVNGVNTAGQIAVSAVKENGVTAVKALAGCVWKPKMTDLNNVSKDNSGSWVSKRGNPQQALKNKRIFNSGCSRHMTRNKDFFIDYQDIDGGFVAFGGSARGGKITGKGKIKTDKLDFEDVFFVKELKFNLFSASQMCDKKNIVLFTETECLVLSPDFKLLDASQVLLRVPRKINMYNFDLKNVVPFGDLTCRFAKATIDESKLWHRRLGHVNFKTMNKLMKGNLVRGLPSKIFKNDHTCVACQKGKQHKASYKAKLVSSISQPLQMLHMDLFGPTSVRSINHKTYCLVVTDDFSREINELCGLKGIKREFSVARTPQQNRVAERKNKTLIQVARTMLADSLLPTVFWAEAVNTACYVLNRVLVTKPHNKTPYELIIGRPPSISFMRPFGCPVTILNSLDPLGKFVGKAEEVFLVGQGPNWLFDIDSLTNFMNYQPVTAGNQTNKNAGPQEANGNTGLKQSVDAGQSKEKNVSTQQYIVFPLWSSISSSYKSSDENNTADDSAGESPVQKPTRKATKASSTNSFNIVSTLVNAASTSRTYNDAGPSFVPLGGSFLDDPLMPDLEDTTKVQYTGIFCSAYDDENLDAYNSPYADQVMGAEADFNNMEPSTVVNPIPSTRQEPTKIAQALDDESWVEAMQEELLQFKIQKVWTLVDLPYGKKDIGTKWVYKNKKDERGIVVRNKARLVAQGYKQEEGIDYDEVFAPVARIEAIRLFLAYALFMNFFVYQMDVKSSFLYGAIEEEVYVSQPPDFEQIMHKRFQMSSMGELTFFLGLQVKQKENGIFISQDKYVGEILKKFCFSIIRTASTPMETNKALTKDEDGEDVDIHLYRTLLLYWKLFQTVTMQASLDRKSTIGGNITLLFASMLVQNQAPEGEGSAAHPEPQPTPSTLQPNVPEPQIASLHIETSPTAAPQIEAYQTVDTELPQTSVPLDHGADEVVHKEGALRHHGGTTAQTRSERVLEQPNEPPLLEGHTSGSGEGSMEQAFELTDNVPSTTHDSPLLRGYIPGSDEGRMKLDELITLCTKLSKQVLDLEKEKDAQAVEILNLKRRAKKLERKRKSSISHLRRRKYRQVETSFDDDLDEEDASKQGRRSDKLKPMFKDKDFEELDDHIENVEEETVNTAEPRTPPTTTTIFDDKDVTMVMAQTLIKMKELKAKEKGVAITDVEDSSRIVRSVRSITTLQSLPTIDPKYKGKSILVEEEPMKIKIRDQGDLQVQADAELAQRLHEEELAELESAQQERQRQEDDTNAALAKEFDEIQAKIDAEHELVKETIGSSKSRGNKKQTTYKNSSQEQDDYLPQAYSQWIQKLLKIVKKKVDSSSKPARGSKKENTCQKRTGEKKNEESAKMQKLEDVAKEQESTKSDEEAAADYKHEKEELRMWLIVVSDEAETVDPKILSTKYPIVDWESQNLGNVDMEDLYVDLHRFMMKMFEETTLEGYNLLLWGDLKVMLEPNAEDKICFNMLVEKMYPLIKEMLQKMLNWKLEAEAESTMAFELLKFIKSQLEE</sequence>
<dbReference type="PROSITE" id="PS50994">
    <property type="entry name" value="INTEGRASE"/>
    <property type="match status" value="1"/>
</dbReference>
<dbReference type="PANTHER" id="PTHR42648">
    <property type="entry name" value="TRANSPOSASE, PUTATIVE-RELATED"/>
    <property type="match status" value="1"/>
</dbReference>
<feature type="coiled-coil region" evidence="4">
    <location>
        <begin position="1638"/>
        <end position="1675"/>
    </location>
</feature>
<feature type="region of interest" description="Disordered" evidence="5">
    <location>
        <begin position="1739"/>
        <end position="1792"/>
    </location>
</feature>
<keyword evidence="3" id="KW-0378">Hydrolase</keyword>
<feature type="region of interest" description="Disordered" evidence="5">
    <location>
        <begin position="912"/>
        <end position="940"/>
    </location>
</feature>
<evidence type="ECO:0000256" key="4">
    <source>
        <dbReference type="SAM" id="Coils"/>
    </source>
</evidence>
<keyword evidence="2" id="KW-0479">Metal-binding</keyword>
<dbReference type="Pfam" id="PF07727">
    <property type="entry name" value="RVT_2"/>
    <property type="match status" value="1"/>
</dbReference>
<evidence type="ECO:0000256" key="3">
    <source>
        <dbReference type="ARBA" id="ARBA00022801"/>
    </source>
</evidence>
<evidence type="ECO:0000313" key="7">
    <source>
        <dbReference type="EMBL" id="GJU07507.1"/>
    </source>
</evidence>
<feature type="region of interest" description="Disordered" evidence="5">
    <location>
        <begin position="1499"/>
        <end position="1521"/>
    </location>
</feature>
<feature type="compositionally biased region" description="Basic and acidic residues" evidence="5">
    <location>
        <begin position="1507"/>
        <end position="1521"/>
    </location>
</feature>
<feature type="region of interest" description="Disordered" evidence="5">
    <location>
        <begin position="1366"/>
        <end position="1402"/>
    </location>
</feature>
<protein>
    <submittedName>
        <fullName evidence="7">Ribonuclease H-like domain-containing protein</fullName>
    </submittedName>
</protein>
<feature type="region of interest" description="Disordered" evidence="5">
    <location>
        <begin position="339"/>
        <end position="358"/>
    </location>
</feature>
<feature type="region of interest" description="Disordered" evidence="5">
    <location>
        <begin position="861"/>
        <end position="890"/>
    </location>
</feature>
<dbReference type="InterPro" id="IPR001584">
    <property type="entry name" value="Integrase_cat-core"/>
</dbReference>
<feature type="compositionally biased region" description="Polar residues" evidence="5">
    <location>
        <begin position="1695"/>
        <end position="1714"/>
    </location>
</feature>
<dbReference type="InterPro" id="IPR013103">
    <property type="entry name" value="RVT_2"/>
</dbReference>
<keyword evidence="4" id="KW-0175">Coiled coil</keyword>
<evidence type="ECO:0000256" key="2">
    <source>
        <dbReference type="ARBA" id="ARBA00022723"/>
    </source>
</evidence>
<evidence type="ECO:0000256" key="1">
    <source>
        <dbReference type="ARBA" id="ARBA00022670"/>
    </source>
</evidence>
<evidence type="ECO:0000256" key="5">
    <source>
        <dbReference type="SAM" id="MobiDB-lite"/>
    </source>
</evidence>
<dbReference type="Proteomes" id="UP001151760">
    <property type="component" value="Unassembled WGS sequence"/>
</dbReference>
<dbReference type="Pfam" id="PF22936">
    <property type="entry name" value="Pol_BBD"/>
    <property type="match status" value="1"/>
</dbReference>
<reference evidence="7" key="2">
    <citation type="submission" date="2022-01" db="EMBL/GenBank/DDBJ databases">
        <authorList>
            <person name="Yamashiro T."/>
            <person name="Shiraishi A."/>
            <person name="Satake H."/>
            <person name="Nakayama K."/>
        </authorList>
    </citation>
    <scope>NUCLEOTIDE SEQUENCE</scope>
</reference>
<feature type="compositionally biased region" description="Basic and acidic residues" evidence="5">
    <location>
        <begin position="1749"/>
        <end position="1792"/>
    </location>
</feature>
<dbReference type="InterPro" id="IPR054722">
    <property type="entry name" value="PolX-like_BBD"/>
</dbReference>
<keyword evidence="8" id="KW-1185">Reference proteome</keyword>
<dbReference type="InterPro" id="IPR036397">
    <property type="entry name" value="RNaseH_sf"/>
</dbReference>
<feature type="region of interest" description="Disordered" evidence="5">
    <location>
        <begin position="1692"/>
        <end position="1716"/>
    </location>
</feature>
<comment type="caution">
    <text evidence="7">The sequence shown here is derived from an EMBL/GenBank/DDBJ whole genome shotgun (WGS) entry which is preliminary data.</text>
</comment>